<feature type="domain" description="DUF1206" evidence="2">
    <location>
        <begin position="197"/>
        <end position="265"/>
    </location>
</feature>
<reference evidence="3" key="1">
    <citation type="submission" date="2024-06" db="EMBL/GenBank/DDBJ databases">
        <title>Complete genome sequence of the cellulolytic actinobacterium, Cellulosimicrobium ES-005.</title>
        <authorList>
            <person name="Matthews C.T."/>
            <person name="Underwood K.D."/>
            <person name="Ghanchi K.M."/>
            <person name="Fields S.D."/>
            <person name="Gardner S.G."/>
        </authorList>
    </citation>
    <scope>NUCLEOTIDE SEQUENCE</scope>
    <source>
        <strain evidence="3">ES-005</strain>
    </source>
</reference>
<evidence type="ECO:0000256" key="1">
    <source>
        <dbReference type="SAM" id="Phobius"/>
    </source>
</evidence>
<protein>
    <submittedName>
        <fullName evidence="3">DUF1206 domain-containing protein</fullName>
    </submittedName>
</protein>
<gene>
    <name evidence="3" type="ORF">ABRQ22_06805</name>
</gene>
<feature type="domain" description="DUF1206" evidence="2">
    <location>
        <begin position="28"/>
        <end position="95"/>
    </location>
</feature>
<evidence type="ECO:0000259" key="2">
    <source>
        <dbReference type="Pfam" id="PF06724"/>
    </source>
</evidence>
<dbReference type="AlphaFoldDB" id="A0AAU8G3Y9"/>
<feature type="transmembrane region" description="Helical" evidence="1">
    <location>
        <begin position="74"/>
        <end position="99"/>
    </location>
</feature>
<dbReference type="Pfam" id="PF06724">
    <property type="entry name" value="DUF1206"/>
    <property type="match status" value="3"/>
</dbReference>
<proteinExistence type="predicted"/>
<feature type="transmembrane region" description="Helical" evidence="1">
    <location>
        <begin position="199"/>
        <end position="218"/>
    </location>
</feature>
<dbReference type="InterPro" id="IPR009597">
    <property type="entry name" value="DUF1206"/>
</dbReference>
<feature type="transmembrane region" description="Helical" evidence="1">
    <location>
        <begin position="230"/>
        <end position="258"/>
    </location>
</feature>
<evidence type="ECO:0000313" key="3">
    <source>
        <dbReference type="EMBL" id="XCH31388.1"/>
    </source>
</evidence>
<feature type="transmembrane region" description="Helical" evidence="1">
    <location>
        <begin position="149"/>
        <end position="168"/>
    </location>
</feature>
<organism evidence="3">
    <name type="scientific">Cellulosimicrobium sp. ES-005</name>
    <dbReference type="NCBI Taxonomy" id="3163031"/>
    <lineage>
        <taxon>Bacteria</taxon>
        <taxon>Bacillati</taxon>
        <taxon>Actinomycetota</taxon>
        <taxon>Actinomycetes</taxon>
        <taxon>Micrococcales</taxon>
        <taxon>Promicromonosporaceae</taxon>
        <taxon>Cellulosimicrobium</taxon>
    </lineage>
</organism>
<dbReference type="RefSeq" id="WP_353709004.1">
    <property type="nucleotide sequence ID" value="NZ_CP159290.1"/>
</dbReference>
<dbReference type="EMBL" id="CP159290">
    <property type="protein sequence ID" value="XCH31388.1"/>
    <property type="molecule type" value="Genomic_DNA"/>
</dbReference>
<keyword evidence="1" id="KW-0472">Membrane</keyword>
<sequence length="268" mass="26713">MAPSISSTGKAAARGARGSRLLEILARAGYAVSGLLHLVVGVLAVQVATGSTSSEQADQTGALTAIAQTPGGTVLLWFAVVAFAALALWQLTVAISGAAETSDRLKAAGKAVLYLALGVLAVQVVNGSAGGSGQEESMTATLLQKPGGVLLVGAVGVGIVAAGVYHVVKGWRKKFLEDLEGGTAGNVGRAVVTLGRVGYVAKGVALGVLGALFVVAAVQHDPQQAGGLDAAFATLAAQPFGAVLLVAVGLGFAAYGLYSFARARYARM</sequence>
<keyword evidence="1" id="KW-1133">Transmembrane helix</keyword>
<feature type="transmembrane region" description="Helical" evidence="1">
    <location>
        <begin position="111"/>
        <end position="129"/>
    </location>
</feature>
<feature type="domain" description="DUF1206" evidence="2">
    <location>
        <begin position="106"/>
        <end position="172"/>
    </location>
</feature>
<keyword evidence="1" id="KW-0812">Transmembrane</keyword>
<name>A0AAU8G3Y9_9MICO</name>
<accession>A0AAU8G3Y9</accession>
<feature type="transmembrane region" description="Helical" evidence="1">
    <location>
        <begin position="24"/>
        <end position="45"/>
    </location>
</feature>